<dbReference type="EMBL" id="QGNW01000005">
    <property type="protein sequence ID" value="RVX21604.1"/>
    <property type="molecule type" value="Genomic_DNA"/>
</dbReference>
<dbReference type="Gene3D" id="3.30.420.10">
    <property type="entry name" value="Ribonuclease H-like superfamily/Ribonuclease H"/>
    <property type="match status" value="1"/>
</dbReference>
<protein>
    <submittedName>
        <fullName evidence="2">Retrovirus-related Pol polyprotein from transposon TNT 1-94</fullName>
    </submittedName>
</protein>
<dbReference type="PANTHER" id="PTHR42648">
    <property type="entry name" value="TRANSPOSASE, PUTATIVE-RELATED"/>
    <property type="match status" value="1"/>
</dbReference>
<reference evidence="2 3" key="1">
    <citation type="journal article" date="2018" name="PLoS Genet.">
        <title>Population sequencing reveals clonal diversity and ancestral inbreeding in the grapevine cultivar Chardonnay.</title>
        <authorList>
            <person name="Roach M.J."/>
            <person name="Johnson D.L."/>
            <person name="Bohlmann J."/>
            <person name="van Vuuren H.J."/>
            <person name="Jones S.J."/>
            <person name="Pretorius I.S."/>
            <person name="Schmidt S.A."/>
            <person name="Borneman A.R."/>
        </authorList>
    </citation>
    <scope>NUCLEOTIDE SEQUENCE [LARGE SCALE GENOMIC DNA]</scope>
    <source>
        <strain evidence="3">cv. Chardonnay</strain>
        <tissue evidence="2">Leaf</tissue>
    </source>
</reference>
<dbReference type="InterPro" id="IPR057670">
    <property type="entry name" value="SH3_retrovirus"/>
</dbReference>
<evidence type="ECO:0000313" key="3">
    <source>
        <dbReference type="Proteomes" id="UP000288805"/>
    </source>
</evidence>
<dbReference type="InterPro" id="IPR039537">
    <property type="entry name" value="Retrotran_Ty1/copia-like"/>
</dbReference>
<accession>A0A438KK67</accession>
<dbReference type="InterPro" id="IPR001584">
    <property type="entry name" value="Integrase_cat-core"/>
</dbReference>
<dbReference type="Pfam" id="PF25597">
    <property type="entry name" value="SH3_retrovirus"/>
    <property type="match status" value="1"/>
</dbReference>
<dbReference type="SUPFAM" id="SSF53098">
    <property type="entry name" value="Ribonuclease H-like"/>
    <property type="match status" value="1"/>
</dbReference>
<sequence length="342" mass="38299">MIETQYNAKVRVLRSDNGGEYQSSDLQKYLERHDIIHQTTCSNTPQQNGVAERKNQHLLEVVRASLIAAKTPISYWGEAITSAVYLINRVPSSSITFQTPLQALNNVVVAPTVPNLPPRVFGCVTFVHLHKHQCTKLTSHALQCVFVGYALHKKGYRCYHPPTRQMYITMDVEDESGQSELVNQEVGELDMSGQQFGSEDVFTEIPNQSSSVEGVLNLEPDPFMKQLPHRHNRVIPNSVQEALVDPRWKARLGHTGAALSSHVMQLTGWNLGRNLELKRKLKCVKCLSPDGECINTRETREIVASPSNSHNDHSMQTMGLYEDAFQRTTPGHSPGVGHSLRN</sequence>
<organism evidence="2 3">
    <name type="scientific">Vitis vinifera</name>
    <name type="common">Grape</name>
    <dbReference type="NCBI Taxonomy" id="29760"/>
    <lineage>
        <taxon>Eukaryota</taxon>
        <taxon>Viridiplantae</taxon>
        <taxon>Streptophyta</taxon>
        <taxon>Embryophyta</taxon>
        <taxon>Tracheophyta</taxon>
        <taxon>Spermatophyta</taxon>
        <taxon>Magnoliopsida</taxon>
        <taxon>eudicotyledons</taxon>
        <taxon>Gunneridae</taxon>
        <taxon>Pentapetalae</taxon>
        <taxon>rosids</taxon>
        <taxon>Vitales</taxon>
        <taxon>Vitaceae</taxon>
        <taxon>Viteae</taxon>
        <taxon>Vitis</taxon>
    </lineage>
</organism>
<dbReference type="Proteomes" id="UP000288805">
    <property type="component" value="Unassembled WGS sequence"/>
</dbReference>
<dbReference type="GO" id="GO:0015074">
    <property type="term" value="P:DNA integration"/>
    <property type="evidence" value="ECO:0007669"/>
    <property type="project" value="InterPro"/>
</dbReference>
<dbReference type="GO" id="GO:0003676">
    <property type="term" value="F:nucleic acid binding"/>
    <property type="evidence" value="ECO:0007669"/>
    <property type="project" value="InterPro"/>
</dbReference>
<dbReference type="InterPro" id="IPR012337">
    <property type="entry name" value="RNaseH-like_sf"/>
</dbReference>
<dbReference type="InterPro" id="IPR036397">
    <property type="entry name" value="RNaseH_sf"/>
</dbReference>
<comment type="caution">
    <text evidence="2">The sequence shown here is derived from an EMBL/GenBank/DDBJ whole genome shotgun (WGS) entry which is preliminary data.</text>
</comment>
<feature type="domain" description="Integrase catalytic" evidence="1">
    <location>
        <begin position="1"/>
        <end position="108"/>
    </location>
</feature>
<gene>
    <name evidence="2" type="primary">POLX_2939</name>
    <name evidence="2" type="ORF">CK203_001819</name>
</gene>
<proteinExistence type="predicted"/>
<dbReference type="PROSITE" id="PS50994">
    <property type="entry name" value="INTEGRASE"/>
    <property type="match status" value="1"/>
</dbReference>
<evidence type="ECO:0000259" key="1">
    <source>
        <dbReference type="PROSITE" id="PS50994"/>
    </source>
</evidence>
<evidence type="ECO:0000313" key="2">
    <source>
        <dbReference type="EMBL" id="RVX21604.1"/>
    </source>
</evidence>
<name>A0A438KK67_VITVI</name>
<dbReference type="AlphaFoldDB" id="A0A438KK67"/>
<dbReference type="PANTHER" id="PTHR42648:SF22">
    <property type="entry name" value="REVERSE TRANSCRIPTASE TY1_COPIA-TYPE DOMAIN-CONTAINING PROTEIN"/>
    <property type="match status" value="1"/>
</dbReference>